<keyword evidence="2" id="KW-0596">Phosphopantetheine</keyword>
<dbReference type="InterPro" id="IPR011032">
    <property type="entry name" value="GroES-like_sf"/>
</dbReference>
<evidence type="ECO:0000256" key="7">
    <source>
        <dbReference type="ARBA" id="ARBA00023268"/>
    </source>
</evidence>
<dbReference type="Pfam" id="PF21089">
    <property type="entry name" value="PKS_DH_N"/>
    <property type="match status" value="1"/>
</dbReference>
<evidence type="ECO:0000259" key="11">
    <source>
        <dbReference type="PROSITE" id="PS50075"/>
    </source>
</evidence>
<dbReference type="Proteomes" id="UP001175261">
    <property type="component" value="Unassembled WGS sequence"/>
</dbReference>
<keyword evidence="7" id="KW-0511">Multifunctional enzyme</keyword>
<dbReference type="InterPro" id="IPR049552">
    <property type="entry name" value="PKS_DH_N"/>
</dbReference>
<dbReference type="Pfam" id="PF16197">
    <property type="entry name" value="KAsynt_C_assoc"/>
    <property type="match status" value="1"/>
</dbReference>
<organism evidence="14 15">
    <name type="scientific">Sarocladium strictum</name>
    <name type="common">Black bundle disease fungus</name>
    <name type="synonym">Acremonium strictum</name>
    <dbReference type="NCBI Taxonomy" id="5046"/>
    <lineage>
        <taxon>Eukaryota</taxon>
        <taxon>Fungi</taxon>
        <taxon>Dikarya</taxon>
        <taxon>Ascomycota</taxon>
        <taxon>Pezizomycotina</taxon>
        <taxon>Sordariomycetes</taxon>
        <taxon>Hypocreomycetidae</taxon>
        <taxon>Hypocreales</taxon>
        <taxon>Sarocladiaceae</taxon>
        <taxon>Sarocladium</taxon>
    </lineage>
</organism>
<dbReference type="SMART" id="SM00829">
    <property type="entry name" value="PKS_ER"/>
    <property type="match status" value="1"/>
</dbReference>
<evidence type="ECO:0008006" key="16">
    <source>
        <dbReference type="Google" id="ProtNLM"/>
    </source>
</evidence>
<keyword evidence="3" id="KW-0597">Phosphoprotein</keyword>
<reference evidence="14" key="1">
    <citation type="submission" date="2022-10" db="EMBL/GenBank/DDBJ databases">
        <title>Determination and structural analysis of whole genome sequence of Sarocladium strictum F4-1.</title>
        <authorList>
            <person name="Hu L."/>
            <person name="Jiang Y."/>
        </authorList>
    </citation>
    <scope>NUCLEOTIDE SEQUENCE</scope>
    <source>
        <strain evidence="14">F4-1</strain>
    </source>
</reference>
<dbReference type="InterPro" id="IPR020806">
    <property type="entry name" value="PKS_PP-bd"/>
</dbReference>
<dbReference type="Gene3D" id="3.90.180.10">
    <property type="entry name" value="Medium-chain alcohol dehydrogenases, catalytic domain"/>
    <property type="match status" value="1"/>
</dbReference>
<dbReference type="GO" id="GO:0044550">
    <property type="term" value="P:secondary metabolite biosynthetic process"/>
    <property type="evidence" value="ECO:0007669"/>
    <property type="project" value="TreeGrafter"/>
</dbReference>
<dbReference type="InterPro" id="IPR009081">
    <property type="entry name" value="PP-bd_ACP"/>
</dbReference>
<dbReference type="InterPro" id="IPR014031">
    <property type="entry name" value="Ketoacyl_synth_C"/>
</dbReference>
<feature type="region of interest" description="C-terminal hotdog fold" evidence="9">
    <location>
        <begin position="789"/>
        <end position="943"/>
    </location>
</feature>
<dbReference type="Pfam" id="PF00698">
    <property type="entry name" value="Acyl_transf_1"/>
    <property type="match status" value="1"/>
</dbReference>
<feature type="active site" description="Proton acceptor; for dehydratase activity" evidence="9">
    <location>
        <position position="660"/>
    </location>
</feature>
<dbReference type="InterPro" id="IPR020841">
    <property type="entry name" value="PKS_Beta-ketoAc_synthase_dom"/>
</dbReference>
<dbReference type="InterPro" id="IPR050091">
    <property type="entry name" value="PKS_NRPS_Biosynth_Enz"/>
</dbReference>
<dbReference type="Gene3D" id="3.40.366.10">
    <property type="entry name" value="Malonyl-Coenzyme A Acyl Carrier Protein, domain 2"/>
    <property type="match status" value="1"/>
</dbReference>
<dbReference type="InterPro" id="IPR020807">
    <property type="entry name" value="PKS_DH"/>
</dbReference>
<dbReference type="CDD" id="cd05195">
    <property type="entry name" value="enoyl_red"/>
    <property type="match status" value="1"/>
</dbReference>
<evidence type="ECO:0000256" key="6">
    <source>
        <dbReference type="ARBA" id="ARBA00023002"/>
    </source>
</evidence>
<dbReference type="PANTHER" id="PTHR43775">
    <property type="entry name" value="FATTY ACID SYNTHASE"/>
    <property type="match status" value="1"/>
</dbReference>
<dbReference type="InterPro" id="IPR036291">
    <property type="entry name" value="NAD(P)-bd_dom_sf"/>
</dbReference>
<dbReference type="InterPro" id="IPR001227">
    <property type="entry name" value="Ac_transferase_dom_sf"/>
</dbReference>
<evidence type="ECO:0000259" key="13">
    <source>
        <dbReference type="PROSITE" id="PS52019"/>
    </source>
</evidence>
<dbReference type="InterPro" id="IPR020843">
    <property type="entry name" value="ER"/>
</dbReference>
<sequence length="1999" mass="219407">MGSVKSNVGHLEGGSGLVQVVKAVMMIEQGKIPPSLYYEKPNPRIPMEEWNLRVPTELMQWPVNGLRRVSINSFGYGGTNAHCILDDAYHYLKARRLTGNHNVKLFDSPSPPQSDSEDSGVSVDGIDSHPTMKPSVSNGRQLLVWSSHDQGGTERTAKSYAGYLASTLSSTRKEQQAETLKHLSYTLAARRSRLPWKSFAIAASLEDAVTALEQPTSNPVRSANARKVRPAFIFTGQGAQWYAMGRELFDQPVLRKSIQGADAYLREIGATWSLTEELWRDEETSMLGQAHISQPACTALQIALVDLLKSWNVTPGAVIGHSSGEIAAAYAKGALSHRDAWAVAYHRGRLVSHVKTHGSMLATGIGNEQAEEYIANHAVGRAVVACINSPSSTTLSGDAEAIEQLSSVITKDGHFSRKLKVDVAYHSPHMQSVAEEYRASLTHISPLTDNEAAGVVMFSSLRPGAVASNAELGAEYWVANMVGQVNFSEGMLAMMGAELKGKSRRRNTKKGDGENMMIEIGPYSALHGPTHQIYTHGSENAASPSTEPSLAYQSVLERGKDAIQTAFTLAGKLFQLGYPVDIQAVNGSSGKDERFLVNLPPFSWNHNLKYWCESHTAKAHRFRKHARKDLFGSETLEGIEREPRFGNIIKLGETPWAQYHKVQGSVLYPAAGMMIMAIEAMCQKAAESQPIEGYELRDVLIGKAIVVPQDEDGIETMLSFKPSRLGSRTNASVWREFQLYSRKETWDLNCSGLIRIHSQADVNSTFVDEESMQAAEYASKGRAVAQVCSRHQNPRQFYGYLDSIGLHYGPVFQGLVSIGKGDYQSSCTIEIPDTRSTMPHKFEYPHVIHPTTLDSIIQMALPSCSAIDEDLSTAMVPTAIGRLYVSAAMPTESGTRLPGYSYAKDNLSGEREGTIVLGNAEWTKPLVIFEGIKSATLASSLADESADMLKMRKLTSVFHWQQDISLLDTSDIKRLCAERVGDLGQVDRKLLEELEIAFLVYIKRVMKECPPEEAKAMTWNFRLFWEYMEHCYQRGQRGELCYQTEGSDWLNMGPEEEAVLLSRVAASSTDGAVLIEHGEYLPQILRGETPPLQILMRDNFLNNFYKDGLGTEQHYAQAAYYIELMAHKNPNMKILEIGAGTGGASLPILKALGGSNGTAPRFKSYTFTDISVGFFEKAREKLASWVPFMNFGELNIEEDPAEQGFDLGSYDLVIASNVLHATKFIKKTLENSRKLLKPEGKLVLSDITDPSQKMRFHMIVGSLEGWWYGEEDGRHLGPTLTVDLWSSAMVEAGFTGVDIDFGDFEDERDLSLSVMVTTANAAAKLPVPRGALIVLPQQPDWDLTNFANRLASRLTNDGSDVLIRDLQQVSGIDLEELKHRSSLVLADAQKDGGFLLNVTEADWGSLRDIILSTSDTVYVTRGGTVHSENPEANLMSGMARSIRSENPGSDVDFHAPLDSPEMVSAVYKVFLKSCASKDAARPDWEVAVRDGMAMVQRIVLDKGMNDLITDLSAPPAPREMPVLQEGRPLTMAVGTPGRLDTLHFRDDKNAVQPLRSNEVEIKIAAVGLNFKDIMVAMGQLEQPALGVDCSGIVARTGQDVTRVKTGDKVMTWKLGTMGSLIHVDEIMVQPVPEGMDLNTAASLPVIYSTAYHAIFNVARLRKNETILVHGAAGGVGQAAIILAQHIGAVPIVTVSTAEKKKLLMDSYGIPEEHILNSRDASFAQGVMRLTNSRGVDVVLNSLAGEPLRLTWRCIARFGRFVELGQKDMVGNTGLDMEPFLRNVSFHSVNMLDLLDHDVAATAQIFDEVVGLLKDGVARPIAPITTFPLARAEEAFRLMQMGKHVGKIILEARDGDIVLATPHGGSEKYPWWFNDAKFAHIVQVDTHQVVADKDDSAGSRLRDELSQAANLDVAAEIVANALANKLARSMMVSVQDIETSRPVSSYGVDSLLAVELRSWIYEEIQSDVSVFDLLSNIAISSLARNIVVGSKVVPESTKTV</sequence>
<dbReference type="SUPFAM" id="SSF52151">
    <property type="entry name" value="FabD/lysophospholipase-like"/>
    <property type="match status" value="1"/>
</dbReference>
<dbReference type="InterPro" id="IPR013154">
    <property type="entry name" value="ADH-like_N"/>
</dbReference>
<dbReference type="SUPFAM" id="SSF55048">
    <property type="entry name" value="Probable ACP-binding domain of malonyl-CoA ACP transacylase"/>
    <property type="match status" value="1"/>
</dbReference>
<dbReference type="Pfam" id="PF23297">
    <property type="entry name" value="ACP_SdgA_C"/>
    <property type="match status" value="1"/>
</dbReference>
<keyword evidence="5" id="KW-0521">NADP</keyword>
<evidence type="ECO:0000313" key="14">
    <source>
        <dbReference type="EMBL" id="KAK0386278.1"/>
    </source>
</evidence>
<evidence type="ECO:0000256" key="8">
    <source>
        <dbReference type="ARBA" id="ARBA00023315"/>
    </source>
</evidence>
<evidence type="ECO:0000256" key="5">
    <source>
        <dbReference type="ARBA" id="ARBA00022857"/>
    </source>
</evidence>
<dbReference type="InterPro" id="IPR016035">
    <property type="entry name" value="Acyl_Trfase/lysoPLipase"/>
</dbReference>
<dbReference type="Gene3D" id="3.10.129.110">
    <property type="entry name" value="Polyketide synthase dehydratase"/>
    <property type="match status" value="1"/>
</dbReference>
<feature type="domain" description="Carrier" evidence="11">
    <location>
        <begin position="1911"/>
        <end position="1989"/>
    </location>
</feature>
<dbReference type="SMART" id="SM00823">
    <property type="entry name" value="PKS_PP"/>
    <property type="match status" value="1"/>
</dbReference>
<dbReference type="SUPFAM" id="SSF53335">
    <property type="entry name" value="S-adenosyl-L-methionine-dependent methyltransferases"/>
    <property type="match status" value="1"/>
</dbReference>
<dbReference type="InterPro" id="IPR029063">
    <property type="entry name" value="SAM-dependent_MTases_sf"/>
</dbReference>
<dbReference type="SUPFAM" id="SSF51735">
    <property type="entry name" value="NAD(P)-binding Rossmann-fold domains"/>
    <property type="match status" value="1"/>
</dbReference>
<dbReference type="SUPFAM" id="SSF53901">
    <property type="entry name" value="Thiolase-like"/>
    <property type="match status" value="1"/>
</dbReference>
<feature type="region of interest" description="N-terminal hotdog fold" evidence="9">
    <location>
        <begin position="628"/>
        <end position="761"/>
    </location>
</feature>
<dbReference type="InterPro" id="IPR042104">
    <property type="entry name" value="PKS_dehydratase_sf"/>
</dbReference>
<gene>
    <name evidence="14" type="ORF">NLU13_6115</name>
</gene>
<protein>
    <recommendedName>
        <fullName evidence="16">Carrier domain-containing protein</fullName>
    </recommendedName>
</protein>
<feature type="domain" description="PKS/mFAS DH" evidence="13">
    <location>
        <begin position="628"/>
        <end position="943"/>
    </location>
</feature>
<dbReference type="EMBL" id="JAPDFR010000005">
    <property type="protein sequence ID" value="KAK0386278.1"/>
    <property type="molecule type" value="Genomic_DNA"/>
</dbReference>
<dbReference type="Pfam" id="PF08240">
    <property type="entry name" value="ADH_N"/>
    <property type="match status" value="1"/>
</dbReference>
<feature type="region of interest" description="Disordered" evidence="10">
    <location>
        <begin position="103"/>
        <end position="140"/>
    </location>
</feature>
<dbReference type="Gene3D" id="1.10.1200.10">
    <property type="entry name" value="ACP-like"/>
    <property type="match status" value="1"/>
</dbReference>
<proteinExistence type="predicted"/>
<dbReference type="InterPro" id="IPR049900">
    <property type="entry name" value="PKS_mFAS_DH"/>
</dbReference>
<evidence type="ECO:0000256" key="1">
    <source>
        <dbReference type="ARBA" id="ARBA00005179"/>
    </source>
</evidence>
<evidence type="ECO:0000256" key="3">
    <source>
        <dbReference type="ARBA" id="ARBA00022553"/>
    </source>
</evidence>
<dbReference type="InterPro" id="IPR036736">
    <property type="entry name" value="ACP-like_sf"/>
</dbReference>
<dbReference type="SUPFAM" id="SSF50129">
    <property type="entry name" value="GroES-like"/>
    <property type="match status" value="1"/>
</dbReference>
<keyword evidence="4" id="KW-0808">Transferase</keyword>
<name>A0AA39GGK7_SARSR</name>
<dbReference type="InterPro" id="IPR013217">
    <property type="entry name" value="Methyltransf_12"/>
</dbReference>
<evidence type="ECO:0000313" key="15">
    <source>
        <dbReference type="Proteomes" id="UP001175261"/>
    </source>
</evidence>
<evidence type="ECO:0000259" key="12">
    <source>
        <dbReference type="PROSITE" id="PS52004"/>
    </source>
</evidence>
<dbReference type="SUPFAM" id="SSF47336">
    <property type="entry name" value="ACP-like"/>
    <property type="match status" value="1"/>
</dbReference>
<dbReference type="InterPro" id="IPR049551">
    <property type="entry name" value="PKS_DH_C"/>
</dbReference>
<comment type="pathway">
    <text evidence="1">Secondary metabolite biosynthesis.</text>
</comment>
<feature type="active site" description="Proton donor; for dehydratase activity" evidence="9">
    <location>
        <position position="854"/>
    </location>
</feature>
<dbReference type="FunFam" id="3.40.50.720:FF:000209">
    <property type="entry name" value="Polyketide synthase Pks12"/>
    <property type="match status" value="1"/>
</dbReference>
<evidence type="ECO:0000256" key="10">
    <source>
        <dbReference type="SAM" id="MobiDB-lite"/>
    </source>
</evidence>
<evidence type="ECO:0000256" key="2">
    <source>
        <dbReference type="ARBA" id="ARBA00022450"/>
    </source>
</evidence>
<dbReference type="PROSITE" id="PS50075">
    <property type="entry name" value="CARRIER"/>
    <property type="match status" value="1"/>
</dbReference>
<dbReference type="Gene3D" id="3.40.47.10">
    <property type="match status" value="1"/>
</dbReference>
<dbReference type="InterPro" id="IPR032821">
    <property type="entry name" value="PKS_assoc"/>
</dbReference>
<keyword evidence="8" id="KW-0012">Acyltransferase</keyword>
<dbReference type="Pfam" id="PF02801">
    <property type="entry name" value="Ketoacyl-synt_C"/>
    <property type="match status" value="1"/>
</dbReference>
<accession>A0AA39GGK7</accession>
<keyword evidence="15" id="KW-1185">Reference proteome</keyword>
<dbReference type="GO" id="GO:0004312">
    <property type="term" value="F:fatty acid synthase activity"/>
    <property type="evidence" value="ECO:0007669"/>
    <property type="project" value="TreeGrafter"/>
</dbReference>
<dbReference type="GO" id="GO:0006633">
    <property type="term" value="P:fatty acid biosynthetic process"/>
    <property type="evidence" value="ECO:0007669"/>
    <property type="project" value="TreeGrafter"/>
</dbReference>
<dbReference type="Gene3D" id="3.40.50.150">
    <property type="entry name" value="Vaccinia Virus protein VP39"/>
    <property type="match status" value="1"/>
</dbReference>
<dbReference type="InterPro" id="IPR006162">
    <property type="entry name" value="Ppantetheine_attach_site"/>
</dbReference>
<dbReference type="InterPro" id="IPR014043">
    <property type="entry name" value="Acyl_transferase_dom"/>
</dbReference>
<dbReference type="InterPro" id="IPR016039">
    <property type="entry name" value="Thiolase-like"/>
</dbReference>
<keyword evidence="6" id="KW-0560">Oxidoreductase</keyword>
<dbReference type="SMART" id="SM00827">
    <property type="entry name" value="PKS_AT"/>
    <property type="match status" value="1"/>
</dbReference>
<evidence type="ECO:0000256" key="9">
    <source>
        <dbReference type="PROSITE-ProRule" id="PRU01363"/>
    </source>
</evidence>
<dbReference type="Pfam" id="PF13602">
    <property type="entry name" value="ADH_zinc_N_2"/>
    <property type="match status" value="1"/>
</dbReference>
<dbReference type="Pfam" id="PF08242">
    <property type="entry name" value="Methyltransf_12"/>
    <property type="match status" value="1"/>
</dbReference>
<dbReference type="SMART" id="SM00826">
    <property type="entry name" value="PKS_DH"/>
    <property type="match status" value="1"/>
</dbReference>
<dbReference type="InterPro" id="IPR016036">
    <property type="entry name" value="Malonyl_transacylase_ACP-bd"/>
</dbReference>
<feature type="domain" description="Ketosynthase family 3 (KS3)" evidence="12">
    <location>
        <begin position="1"/>
        <end position="87"/>
    </location>
</feature>
<evidence type="ECO:0000256" key="4">
    <source>
        <dbReference type="ARBA" id="ARBA00022679"/>
    </source>
</evidence>
<dbReference type="PROSITE" id="PS52019">
    <property type="entry name" value="PKS_MFAS_DH"/>
    <property type="match status" value="1"/>
</dbReference>
<dbReference type="PROSITE" id="PS00012">
    <property type="entry name" value="PHOSPHOPANTETHEINE"/>
    <property type="match status" value="1"/>
</dbReference>
<dbReference type="PROSITE" id="PS52004">
    <property type="entry name" value="KS3_2"/>
    <property type="match status" value="1"/>
</dbReference>
<dbReference type="GO" id="GO:1901336">
    <property type="term" value="P:lactone biosynthetic process"/>
    <property type="evidence" value="ECO:0007669"/>
    <property type="project" value="UniProtKB-ARBA"/>
</dbReference>
<comment type="caution">
    <text evidence="14">The sequence shown here is derived from an EMBL/GenBank/DDBJ whole genome shotgun (WGS) entry which is preliminary data.</text>
</comment>
<dbReference type="CDD" id="cd02440">
    <property type="entry name" value="AdoMet_MTases"/>
    <property type="match status" value="1"/>
</dbReference>
<dbReference type="Pfam" id="PF14765">
    <property type="entry name" value="PS-DH"/>
    <property type="match status" value="1"/>
</dbReference>
<dbReference type="GO" id="GO:0031177">
    <property type="term" value="F:phosphopantetheine binding"/>
    <property type="evidence" value="ECO:0007669"/>
    <property type="project" value="InterPro"/>
</dbReference>
<dbReference type="GO" id="GO:0016491">
    <property type="term" value="F:oxidoreductase activity"/>
    <property type="evidence" value="ECO:0007669"/>
    <property type="project" value="UniProtKB-KW"/>
</dbReference>
<dbReference type="PANTHER" id="PTHR43775:SF29">
    <property type="entry name" value="ASPERFURANONE POLYKETIDE SYNTHASE AFOG-RELATED"/>
    <property type="match status" value="1"/>
</dbReference>